<dbReference type="GO" id="GO:0046872">
    <property type="term" value="F:metal ion binding"/>
    <property type="evidence" value="ECO:0007669"/>
    <property type="project" value="UniProtKB-KW"/>
</dbReference>
<protein>
    <submittedName>
        <fullName evidence="8">Cytochrome C oxidase, cbb3-type, subunit III</fullName>
    </submittedName>
</protein>
<gene>
    <name evidence="8" type="ORF">SAMN06296036_12343</name>
</gene>
<feature type="chain" id="PRO_5013345963" evidence="6">
    <location>
        <begin position="25"/>
        <end position="168"/>
    </location>
</feature>
<dbReference type="OrthoDB" id="9808312at2"/>
<dbReference type="GO" id="GO:0009055">
    <property type="term" value="F:electron transfer activity"/>
    <property type="evidence" value="ECO:0007669"/>
    <property type="project" value="InterPro"/>
</dbReference>
<keyword evidence="2 4" id="KW-0479">Metal-binding</keyword>
<keyword evidence="1 4" id="KW-0349">Heme</keyword>
<dbReference type="RefSeq" id="WP_132323617.1">
    <property type="nucleotide sequence ID" value="NZ_FWZT01000023.1"/>
</dbReference>
<proteinExistence type="predicted"/>
<evidence type="ECO:0000256" key="5">
    <source>
        <dbReference type="SAM" id="MobiDB-lite"/>
    </source>
</evidence>
<organism evidence="8 9">
    <name type="scientific">Pseudobacteriovorax antillogorgiicola</name>
    <dbReference type="NCBI Taxonomy" id="1513793"/>
    <lineage>
        <taxon>Bacteria</taxon>
        <taxon>Pseudomonadati</taxon>
        <taxon>Bdellovibrionota</taxon>
        <taxon>Oligoflexia</taxon>
        <taxon>Oligoflexales</taxon>
        <taxon>Pseudobacteriovoracaceae</taxon>
        <taxon>Pseudobacteriovorax</taxon>
    </lineage>
</organism>
<evidence type="ECO:0000256" key="3">
    <source>
        <dbReference type="ARBA" id="ARBA00023004"/>
    </source>
</evidence>
<evidence type="ECO:0000259" key="7">
    <source>
        <dbReference type="PROSITE" id="PS51007"/>
    </source>
</evidence>
<feature type="region of interest" description="Disordered" evidence="5">
    <location>
        <begin position="28"/>
        <end position="75"/>
    </location>
</feature>
<dbReference type="STRING" id="1513793.SAMN06296036_12343"/>
<sequence length="168" mass="17962">MKLRQRLVELAAVLGILTLTGCNACTEQHNPRPDQERFQQEQDLGNAPKKTLNDDGSLPKVEEVKEESAGAAVASQDNAGVKKYQQFCVACHGANGAADGPAAMAMNPKPRNLTDPAWQDSVDDARIAKVIKEGGAAVGLSATMAPWGAVVSDEEIEQMVAYIRSMKK</sequence>
<dbReference type="GO" id="GO:0020037">
    <property type="term" value="F:heme binding"/>
    <property type="evidence" value="ECO:0007669"/>
    <property type="project" value="InterPro"/>
</dbReference>
<evidence type="ECO:0000313" key="8">
    <source>
        <dbReference type="EMBL" id="SMF66571.1"/>
    </source>
</evidence>
<dbReference type="PROSITE" id="PS51007">
    <property type="entry name" value="CYTC"/>
    <property type="match status" value="1"/>
</dbReference>
<dbReference type="EMBL" id="FWZT01000023">
    <property type="protein sequence ID" value="SMF66571.1"/>
    <property type="molecule type" value="Genomic_DNA"/>
</dbReference>
<evidence type="ECO:0000256" key="1">
    <source>
        <dbReference type="ARBA" id="ARBA00022617"/>
    </source>
</evidence>
<dbReference type="InterPro" id="IPR036909">
    <property type="entry name" value="Cyt_c-like_dom_sf"/>
</dbReference>
<keyword evidence="6" id="KW-0732">Signal</keyword>
<evidence type="ECO:0000256" key="2">
    <source>
        <dbReference type="ARBA" id="ARBA00022723"/>
    </source>
</evidence>
<name>A0A1Y6CHV6_9BACT</name>
<keyword evidence="9" id="KW-1185">Reference proteome</keyword>
<feature type="signal peptide" evidence="6">
    <location>
        <begin position="1"/>
        <end position="24"/>
    </location>
</feature>
<dbReference type="InterPro" id="IPR009056">
    <property type="entry name" value="Cyt_c-like_dom"/>
</dbReference>
<dbReference type="AlphaFoldDB" id="A0A1Y6CHV6"/>
<feature type="compositionally biased region" description="Basic and acidic residues" evidence="5">
    <location>
        <begin position="29"/>
        <end position="40"/>
    </location>
</feature>
<feature type="domain" description="Cytochrome c" evidence="7">
    <location>
        <begin position="75"/>
        <end position="167"/>
    </location>
</feature>
<reference evidence="9" key="1">
    <citation type="submission" date="2017-04" db="EMBL/GenBank/DDBJ databases">
        <authorList>
            <person name="Varghese N."/>
            <person name="Submissions S."/>
        </authorList>
    </citation>
    <scope>NUCLEOTIDE SEQUENCE [LARGE SCALE GENOMIC DNA]</scope>
    <source>
        <strain evidence="9">RKEM611</strain>
    </source>
</reference>
<dbReference type="SUPFAM" id="SSF46626">
    <property type="entry name" value="Cytochrome c"/>
    <property type="match status" value="1"/>
</dbReference>
<dbReference type="PROSITE" id="PS51257">
    <property type="entry name" value="PROKAR_LIPOPROTEIN"/>
    <property type="match status" value="1"/>
</dbReference>
<dbReference type="Pfam" id="PF13442">
    <property type="entry name" value="Cytochrome_CBB3"/>
    <property type="match status" value="1"/>
</dbReference>
<evidence type="ECO:0000313" key="9">
    <source>
        <dbReference type="Proteomes" id="UP000192907"/>
    </source>
</evidence>
<evidence type="ECO:0000256" key="6">
    <source>
        <dbReference type="SAM" id="SignalP"/>
    </source>
</evidence>
<dbReference type="Gene3D" id="1.10.760.10">
    <property type="entry name" value="Cytochrome c-like domain"/>
    <property type="match status" value="1"/>
</dbReference>
<dbReference type="Proteomes" id="UP000192907">
    <property type="component" value="Unassembled WGS sequence"/>
</dbReference>
<accession>A0A1Y6CHV6</accession>
<keyword evidence="3 4" id="KW-0408">Iron</keyword>
<evidence type="ECO:0000256" key="4">
    <source>
        <dbReference type="PROSITE-ProRule" id="PRU00433"/>
    </source>
</evidence>